<protein>
    <recommendedName>
        <fullName evidence="3">Lipoprotein</fullName>
    </recommendedName>
</protein>
<dbReference type="Pfam" id="PF20101">
    <property type="entry name" value="DUF6491"/>
    <property type="match status" value="1"/>
</dbReference>
<evidence type="ECO:0008006" key="3">
    <source>
        <dbReference type="Google" id="ProtNLM"/>
    </source>
</evidence>
<organism evidence="1 2">
    <name type="scientific">Ahniella affigens</name>
    <dbReference type="NCBI Taxonomy" id="2021234"/>
    <lineage>
        <taxon>Bacteria</taxon>
        <taxon>Pseudomonadati</taxon>
        <taxon>Pseudomonadota</taxon>
        <taxon>Gammaproteobacteria</taxon>
        <taxon>Lysobacterales</taxon>
        <taxon>Rhodanobacteraceae</taxon>
        <taxon>Ahniella</taxon>
    </lineage>
</organism>
<dbReference type="EMBL" id="CP027860">
    <property type="protein sequence ID" value="AVP99732.1"/>
    <property type="molecule type" value="Genomic_DNA"/>
</dbReference>
<proteinExistence type="predicted"/>
<gene>
    <name evidence="1" type="ORF">C7S18_22275</name>
</gene>
<dbReference type="Proteomes" id="UP000241074">
    <property type="component" value="Chromosome"/>
</dbReference>
<keyword evidence="2" id="KW-1185">Reference proteome</keyword>
<dbReference type="OrthoDB" id="6047015at2"/>
<dbReference type="InterPro" id="IPR045500">
    <property type="entry name" value="DUF6491"/>
</dbReference>
<dbReference type="KEGG" id="xba:C7S18_22275"/>
<sequence length="136" mass="15781">MNMKFPLLLLVAGLTSCAEHTRMVKARDAAALDEFRQFAGEPIKRIHQFQEVDRWRSFDDEHLAIWIGVNKAYLLTLKNPCFDLHRQLGIRITNTNGFIDAKFDRVEFDHQWCRIEEIRPIDEKARKAAGRAAKAS</sequence>
<name>A0A2P1PY07_9GAMM</name>
<reference evidence="1 2" key="2">
    <citation type="submission" date="2018-03" db="EMBL/GenBank/DDBJ databases">
        <authorList>
            <person name="Keele B.F."/>
        </authorList>
    </citation>
    <scope>NUCLEOTIDE SEQUENCE [LARGE SCALE GENOMIC DNA]</scope>
    <source>
        <strain evidence="1 2">D13</strain>
    </source>
</reference>
<dbReference type="AlphaFoldDB" id="A0A2P1PY07"/>
<dbReference type="PROSITE" id="PS51257">
    <property type="entry name" value="PROKAR_LIPOPROTEIN"/>
    <property type="match status" value="1"/>
</dbReference>
<reference evidence="1 2" key="1">
    <citation type="submission" date="2018-03" db="EMBL/GenBank/DDBJ databases">
        <title>Ahniella affigens gen. nov., sp. nov., a gammaproteobacterium isolated from sandy soil near a stream.</title>
        <authorList>
            <person name="Ko Y."/>
            <person name="Kim J.-H."/>
        </authorList>
    </citation>
    <scope>NUCLEOTIDE SEQUENCE [LARGE SCALE GENOMIC DNA]</scope>
    <source>
        <strain evidence="1 2">D13</strain>
    </source>
</reference>
<dbReference type="RefSeq" id="WP_106893651.1">
    <property type="nucleotide sequence ID" value="NZ_CP027860.1"/>
</dbReference>
<evidence type="ECO:0000313" key="1">
    <source>
        <dbReference type="EMBL" id="AVP99732.1"/>
    </source>
</evidence>
<accession>A0A2P1PY07</accession>
<evidence type="ECO:0000313" key="2">
    <source>
        <dbReference type="Proteomes" id="UP000241074"/>
    </source>
</evidence>